<feature type="region of interest" description="Disordered" evidence="1">
    <location>
        <begin position="40"/>
        <end position="59"/>
    </location>
</feature>
<accession>A0A0D7B7F0</accession>
<evidence type="ECO:0000313" key="3">
    <source>
        <dbReference type="Proteomes" id="UP000054007"/>
    </source>
</evidence>
<organism evidence="2 3">
    <name type="scientific">Cylindrobasidium torrendii FP15055 ss-10</name>
    <dbReference type="NCBI Taxonomy" id="1314674"/>
    <lineage>
        <taxon>Eukaryota</taxon>
        <taxon>Fungi</taxon>
        <taxon>Dikarya</taxon>
        <taxon>Basidiomycota</taxon>
        <taxon>Agaricomycotina</taxon>
        <taxon>Agaricomycetes</taxon>
        <taxon>Agaricomycetidae</taxon>
        <taxon>Agaricales</taxon>
        <taxon>Marasmiineae</taxon>
        <taxon>Physalacriaceae</taxon>
        <taxon>Cylindrobasidium</taxon>
    </lineage>
</organism>
<dbReference type="Gene3D" id="2.10.10.20">
    <property type="entry name" value="Carbohydrate-binding module superfamily 5/12"/>
    <property type="match status" value="1"/>
</dbReference>
<dbReference type="Proteomes" id="UP000054007">
    <property type="component" value="Unassembled WGS sequence"/>
</dbReference>
<evidence type="ECO:0000313" key="2">
    <source>
        <dbReference type="EMBL" id="KIY66468.1"/>
    </source>
</evidence>
<dbReference type="AlphaFoldDB" id="A0A0D7B7F0"/>
<evidence type="ECO:0000256" key="1">
    <source>
        <dbReference type="SAM" id="MobiDB-lite"/>
    </source>
</evidence>
<name>A0A0D7B7F0_9AGAR</name>
<protein>
    <submittedName>
        <fullName evidence="2">Uncharacterized protein</fullName>
    </submittedName>
</protein>
<gene>
    <name evidence="2" type="ORF">CYLTODRAFT_455327</name>
</gene>
<proteinExistence type="predicted"/>
<keyword evidence="3" id="KW-1185">Reference proteome</keyword>
<sequence>MPMRVPFNMWREGAAYPAGSTVTVMNGNQLLTFQARINHTSTQSNRPPSPDFWQLVPGF</sequence>
<reference evidence="2 3" key="1">
    <citation type="journal article" date="2015" name="Fungal Genet. Biol.">
        <title>Evolution of novel wood decay mechanisms in Agaricales revealed by the genome sequences of Fistulina hepatica and Cylindrobasidium torrendii.</title>
        <authorList>
            <person name="Floudas D."/>
            <person name="Held B.W."/>
            <person name="Riley R."/>
            <person name="Nagy L.G."/>
            <person name="Koehler G."/>
            <person name="Ransdell A.S."/>
            <person name="Younus H."/>
            <person name="Chow J."/>
            <person name="Chiniquy J."/>
            <person name="Lipzen A."/>
            <person name="Tritt A."/>
            <person name="Sun H."/>
            <person name="Haridas S."/>
            <person name="LaButti K."/>
            <person name="Ohm R.A."/>
            <person name="Kues U."/>
            <person name="Blanchette R.A."/>
            <person name="Grigoriev I.V."/>
            <person name="Minto R.E."/>
            <person name="Hibbett D.S."/>
        </authorList>
    </citation>
    <scope>NUCLEOTIDE SEQUENCE [LARGE SCALE GENOMIC DNA]</scope>
    <source>
        <strain evidence="2 3">FP15055 ss-10</strain>
    </source>
</reference>
<dbReference type="EMBL" id="KN880553">
    <property type="protein sequence ID" value="KIY66468.1"/>
    <property type="molecule type" value="Genomic_DNA"/>
</dbReference>